<keyword evidence="5" id="KW-1185">Reference proteome</keyword>
<organism evidence="3 6">
    <name type="scientific">Myxococcus fulvus</name>
    <dbReference type="NCBI Taxonomy" id="33"/>
    <lineage>
        <taxon>Bacteria</taxon>
        <taxon>Pseudomonadati</taxon>
        <taxon>Myxococcota</taxon>
        <taxon>Myxococcia</taxon>
        <taxon>Myxococcales</taxon>
        <taxon>Cystobacterineae</taxon>
        <taxon>Myxococcaceae</taxon>
        <taxon>Myxococcus</taxon>
    </lineage>
</organism>
<gene>
    <name evidence="3" type="ORF">MFU01_64440</name>
    <name evidence="4" type="ORF">SAMN05443572_114256</name>
</gene>
<feature type="chain" id="PRO_5022908533" evidence="1">
    <location>
        <begin position="23"/>
        <end position="99"/>
    </location>
</feature>
<dbReference type="EMBL" id="FOIB01000014">
    <property type="protein sequence ID" value="SEU39973.1"/>
    <property type="molecule type" value="Genomic_DNA"/>
</dbReference>
<dbReference type="EMBL" id="BJXR01000046">
    <property type="protein sequence ID" value="GEN11407.1"/>
    <property type="molecule type" value="Genomic_DNA"/>
</dbReference>
<dbReference type="Proteomes" id="UP000183760">
    <property type="component" value="Unassembled WGS sequence"/>
</dbReference>
<dbReference type="OrthoDB" id="5519178at2"/>
<proteinExistence type="predicted"/>
<accession>A0A511TBA8</accession>
<dbReference type="InterPro" id="IPR032789">
    <property type="entry name" value="T2SS-T3SS_pil_N"/>
</dbReference>
<evidence type="ECO:0000259" key="2">
    <source>
        <dbReference type="Pfam" id="PF13629"/>
    </source>
</evidence>
<evidence type="ECO:0000313" key="5">
    <source>
        <dbReference type="Proteomes" id="UP000183760"/>
    </source>
</evidence>
<evidence type="ECO:0000313" key="4">
    <source>
        <dbReference type="EMBL" id="SEU39973.1"/>
    </source>
</evidence>
<protein>
    <submittedName>
        <fullName evidence="4">Pilus formation protein N terminal region</fullName>
    </submittedName>
</protein>
<dbReference type="STRING" id="1334629.MFUL124B02_00400"/>
<dbReference type="Pfam" id="PF13629">
    <property type="entry name" value="T2SS-T3SS_pil_N"/>
    <property type="match status" value="1"/>
</dbReference>
<feature type="domain" description="Pilus formation protein N-terminal" evidence="2">
    <location>
        <begin position="23"/>
        <end position="91"/>
    </location>
</feature>
<dbReference type="RefSeq" id="WP_074958940.1">
    <property type="nucleotide sequence ID" value="NZ_BJXR01000046.1"/>
</dbReference>
<sequence>MRNTLKKLTLVALTVVGTTALAEERIELKVGDKHVITVKDLTRVALGNRETADVKTLGGGKLEITGLEAGTTRLLTWTRGGQQGDYAVVVTDSEQAAAK</sequence>
<evidence type="ECO:0000256" key="1">
    <source>
        <dbReference type="SAM" id="SignalP"/>
    </source>
</evidence>
<keyword evidence="1" id="KW-0732">Signal</keyword>
<evidence type="ECO:0000313" key="6">
    <source>
        <dbReference type="Proteomes" id="UP000321514"/>
    </source>
</evidence>
<name>A0A511TBA8_MYXFU</name>
<reference evidence="3 6" key="2">
    <citation type="submission" date="2019-07" db="EMBL/GenBank/DDBJ databases">
        <title>Whole genome shotgun sequence of Myxococcus fulvus NBRC 100333.</title>
        <authorList>
            <person name="Hosoyama A."/>
            <person name="Uohara A."/>
            <person name="Ohji S."/>
            <person name="Ichikawa N."/>
        </authorList>
    </citation>
    <scope>NUCLEOTIDE SEQUENCE [LARGE SCALE GENOMIC DNA]</scope>
    <source>
        <strain evidence="3 6">NBRC 100333</strain>
    </source>
</reference>
<dbReference type="Proteomes" id="UP000321514">
    <property type="component" value="Unassembled WGS sequence"/>
</dbReference>
<dbReference type="AlphaFoldDB" id="A0A511TBA8"/>
<evidence type="ECO:0000313" key="3">
    <source>
        <dbReference type="EMBL" id="GEN11407.1"/>
    </source>
</evidence>
<comment type="caution">
    <text evidence="3">The sequence shown here is derived from an EMBL/GenBank/DDBJ whole genome shotgun (WGS) entry which is preliminary data.</text>
</comment>
<feature type="signal peptide" evidence="1">
    <location>
        <begin position="1"/>
        <end position="22"/>
    </location>
</feature>
<reference evidence="4 5" key="1">
    <citation type="submission" date="2016-10" db="EMBL/GenBank/DDBJ databases">
        <authorList>
            <person name="Varghese N."/>
            <person name="Submissions S."/>
        </authorList>
    </citation>
    <scope>NUCLEOTIDE SEQUENCE [LARGE SCALE GENOMIC DNA]</scope>
    <source>
        <strain evidence="4 5">DSM 16525</strain>
    </source>
</reference>